<proteinExistence type="predicted"/>
<evidence type="ECO:0000313" key="2">
    <source>
        <dbReference type="EMBL" id="GAA1964146.1"/>
    </source>
</evidence>
<feature type="domain" description="DUF7882" evidence="1">
    <location>
        <begin position="1"/>
        <end position="95"/>
    </location>
</feature>
<evidence type="ECO:0000313" key="3">
    <source>
        <dbReference type="Proteomes" id="UP001499933"/>
    </source>
</evidence>
<keyword evidence="3" id="KW-1185">Reference proteome</keyword>
<name>A0ABN2R6C8_9MICO</name>
<reference evidence="2 3" key="1">
    <citation type="journal article" date="2019" name="Int. J. Syst. Evol. Microbiol.">
        <title>The Global Catalogue of Microorganisms (GCM) 10K type strain sequencing project: providing services to taxonomists for standard genome sequencing and annotation.</title>
        <authorList>
            <consortium name="The Broad Institute Genomics Platform"/>
            <consortium name="The Broad Institute Genome Sequencing Center for Infectious Disease"/>
            <person name="Wu L."/>
            <person name="Ma J."/>
        </authorList>
    </citation>
    <scope>NUCLEOTIDE SEQUENCE [LARGE SCALE GENOMIC DNA]</scope>
    <source>
        <strain evidence="2 3">JCM 14901</strain>
    </source>
</reference>
<organism evidence="2 3">
    <name type="scientific">Microbacterium deminutum</name>
    <dbReference type="NCBI Taxonomy" id="344164"/>
    <lineage>
        <taxon>Bacteria</taxon>
        <taxon>Bacillati</taxon>
        <taxon>Actinomycetota</taxon>
        <taxon>Actinomycetes</taxon>
        <taxon>Micrococcales</taxon>
        <taxon>Microbacteriaceae</taxon>
        <taxon>Microbacterium</taxon>
    </lineage>
</organism>
<gene>
    <name evidence="2" type="ORF">GCM10009776_28670</name>
</gene>
<evidence type="ECO:0000259" key="1">
    <source>
        <dbReference type="Pfam" id="PF25355"/>
    </source>
</evidence>
<dbReference type="InterPro" id="IPR057204">
    <property type="entry name" value="DUF7882"/>
</dbReference>
<sequence>MGRFVYDSVRNAVEIDDRTLAHLRIVVMHKLRRGESFMFELQMADGSGHRSFWIHESIPVQFHFYGGCSPHINRRWVEDLINEASSPSGLTILPEPAEPPRP</sequence>
<comment type="caution">
    <text evidence="2">The sequence shown here is derived from an EMBL/GenBank/DDBJ whole genome shotgun (WGS) entry which is preliminary data.</text>
</comment>
<dbReference type="RefSeq" id="WP_344095798.1">
    <property type="nucleotide sequence ID" value="NZ_BAAAOG010000006.1"/>
</dbReference>
<protein>
    <recommendedName>
        <fullName evidence="1">DUF7882 domain-containing protein</fullName>
    </recommendedName>
</protein>
<dbReference type="Proteomes" id="UP001499933">
    <property type="component" value="Unassembled WGS sequence"/>
</dbReference>
<dbReference type="Pfam" id="PF25355">
    <property type="entry name" value="DUF7882"/>
    <property type="match status" value="1"/>
</dbReference>
<accession>A0ABN2R6C8</accession>
<dbReference type="EMBL" id="BAAAOG010000006">
    <property type="protein sequence ID" value="GAA1964146.1"/>
    <property type="molecule type" value="Genomic_DNA"/>
</dbReference>